<evidence type="ECO:0000313" key="3">
    <source>
        <dbReference type="Proteomes" id="UP000030710"/>
    </source>
</evidence>
<accession>U1PKN8</accession>
<sequence length="121" mass="14038">MDNNTGQSGHATVRFSKISDFYLDYHRPLTESTDIIEVILKNQQTADWDVSIVLEYNADYPDKPAVENISIEDTGGIDLGITRFSHDSENRVFARLDEHKDRERVDKRHQNLPLKQYESEN</sequence>
<gene>
    <name evidence="2" type="ORF">J07HQW2_00686</name>
</gene>
<dbReference type="AlphaFoldDB" id="U1PKN8"/>
<protein>
    <submittedName>
        <fullName evidence="2">Uncharacterized protein</fullName>
    </submittedName>
</protein>
<evidence type="ECO:0000256" key="1">
    <source>
        <dbReference type="SAM" id="MobiDB-lite"/>
    </source>
</evidence>
<feature type="region of interest" description="Disordered" evidence="1">
    <location>
        <begin position="102"/>
        <end position="121"/>
    </location>
</feature>
<dbReference type="HOGENOM" id="CLU_163802_0_0_2"/>
<dbReference type="eggNOG" id="arCOG00684">
    <property type="taxonomic scope" value="Archaea"/>
</dbReference>
<proteinExistence type="predicted"/>
<reference evidence="2 3" key="1">
    <citation type="journal article" date="2013" name="PLoS ONE">
        <title>Assembly-driven community genomics of a hypersaline microbial ecosystem.</title>
        <authorList>
            <person name="Podell S."/>
            <person name="Ugalde J.A."/>
            <person name="Narasingarao P."/>
            <person name="Banfield J.F."/>
            <person name="Heidelberg K.B."/>
            <person name="Allen E.E."/>
        </authorList>
    </citation>
    <scope>NUCLEOTIDE SEQUENCE [LARGE SCALE GENOMIC DNA]</scope>
    <source>
        <strain evidence="3">J07HQW2</strain>
    </source>
</reference>
<evidence type="ECO:0000313" key="2">
    <source>
        <dbReference type="EMBL" id="ERG94252.1"/>
    </source>
</evidence>
<dbReference type="EMBL" id="KE356561">
    <property type="protein sequence ID" value="ERG94252.1"/>
    <property type="molecule type" value="Genomic_DNA"/>
</dbReference>
<dbReference type="Proteomes" id="UP000030710">
    <property type="component" value="Unassembled WGS sequence"/>
</dbReference>
<name>U1PKN8_9EURY</name>
<organism evidence="2 3">
    <name type="scientific">Haloquadratum walsbyi J07HQW2</name>
    <dbReference type="NCBI Taxonomy" id="1238425"/>
    <lineage>
        <taxon>Archaea</taxon>
        <taxon>Methanobacteriati</taxon>
        <taxon>Methanobacteriota</taxon>
        <taxon>Stenosarchaea group</taxon>
        <taxon>Halobacteria</taxon>
        <taxon>Halobacteriales</taxon>
        <taxon>Haloferacaceae</taxon>
        <taxon>Haloquadratum</taxon>
    </lineage>
</organism>